<organism evidence="4 5">
    <name type="scientific">Gluconobacter wancherniae NBRC 103581</name>
    <dbReference type="NCBI Taxonomy" id="656744"/>
    <lineage>
        <taxon>Bacteria</taxon>
        <taxon>Pseudomonadati</taxon>
        <taxon>Pseudomonadota</taxon>
        <taxon>Alphaproteobacteria</taxon>
        <taxon>Acetobacterales</taxon>
        <taxon>Acetobacteraceae</taxon>
        <taxon>Gluconobacter</taxon>
    </lineage>
</organism>
<dbReference type="Pfam" id="PF00534">
    <property type="entry name" value="Glycos_transf_1"/>
    <property type="match status" value="1"/>
</dbReference>
<evidence type="ECO:0000259" key="3">
    <source>
        <dbReference type="Pfam" id="PF13439"/>
    </source>
</evidence>
<evidence type="ECO:0000313" key="5">
    <source>
        <dbReference type="Proteomes" id="UP000321230"/>
    </source>
</evidence>
<evidence type="ECO:0000256" key="1">
    <source>
        <dbReference type="ARBA" id="ARBA00022679"/>
    </source>
</evidence>
<keyword evidence="1" id="KW-0808">Transferase</keyword>
<name>A0A511B1Z0_9PROT</name>
<dbReference type="EMBL" id="BJUZ01000002">
    <property type="protein sequence ID" value="GEK93663.1"/>
    <property type="molecule type" value="Genomic_DNA"/>
</dbReference>
<feature type="domain" description="Glycosyl transferase family 1" evidence="2">
    <location>
        <begin position="264"/>
        <end position="411"/>
    </location>
</feature>
<evidence type="ECO:0008006" key="6">
    <source>
        <dbReference type="Google" id="ProtNLM"/>
    </source>
</evidence>
<dbReference type="InterPro" id="IPR028098">
    <property type="entry name" value="Glyco_trans_4-like_N"/>
</dbReference>
<accession>A0A511B1Z0</accession>
<sequence>MTVAVSRPFHVTLDGFNLALPRGTGVATYARTLSEALKGMSVQVDVLYGLNIPSHTPTALREVLFYDRLGEEEPKTKARFLSERWKARQYSALAGCTAQTIPADSRIDARSFGERMPAFDCLLNARDLFFVAAQRYRATRRFMTVNLPEPPDVMHWTYPFPIRVKGARNVYTIHDLVPLRLPHTTLDDKGYYFRLMNDLCHHADAICTVSEASKRDIIAFSPQAAPLVHNTYQTIRVPSVSLNSSEETLRDVLERLYGLRLDGYYLFFGSIEPKKNIGRLLEAMLSSSAERPLVIVGAMAWKATGELRLLERCLNTGRVIRMEYLPERDLMTLVRGARALLFPSLAEGFGLPVIEAMTFGTPVMASREGALPEVGGDAVLAVDAYDIPQITAAIERLDRDDALCAKLRAAGPGQAARFDMHSYRARLETFYADVMRAPVKHP</sequence>
<dbReference type="SUPFAM" id="SSF53756">
    <property type="entry name" value="UDP-Glycosyltransferase/glycogen phosphorylase"/>
    <property type="match status" value="1"/>
</dbReference>
<gene>
    <name evidence="4" type="ORF">GWA01_14330</name>
</gene>
<dbReference type="GO" id="GO:0009103">
    <property type="term" value="P:lipopolysaccharide biosynthetic process"/>
    <property type="evidence" value="ECO:0007669"/>
    <property type="project" value="TreeGrafter"/>
</dbReference>
<keyword evidence="5" id="KW-1185">Reference proteome</keyword>
<dbReference type="OrthoDB" id="9801609at2"/>
<dbReference type="PANTHER" id="PTHR46401:SF2">
    <property type="entry name" value="GLYCOSYLTRANSFERASE WBBK-RELATED"/>
    <property type="match status" value="1"/>
</dbReference>
<evidence type="ECO:0000259" key="2">
    <source>
        <dbReference type="Pfam" id="PF00534"/>
    </source>
</evidence>
<dbReference type="GO" id="GO:0016757">
    <property type="term" value="F:glycosyltransferase activity"/>
    <property type="evidence" value="ECO:0007669"/>
    <property type="project" value="InterPro"/>
</dbReference>
<dbReference type="Pfam" id="PF13439">
    <property type="entry name" value="Glyco_transf_4"/>
    <property type="match status" value="1"/>
</dbReference>
<dbReference type="RefSeq" id="WP_146795650.1">
    <property type="nucleotide sequence ID" value="NZ_BARC01000003.1"/>
</dbReference>
<dbReference type="CDD" id="cd03809">
    <property type="entry name" value="GT4_MtfB-like"/>
    <property type="match status" value="1"/>
</dbReference>
<evidence type="ECO:0000313" key="4">
    <source>
        <dbReference type="EMBL" id="GEK93663.1"/>
    </source>
</evidence>
<protein>
    <recommendedName>
        <fullName evidence="6">Glycosyl transferase family 1</fullName>
    </recommendedName>
</protein>
<reference evidence="4 5" key="1">
    <citation type="submission" date="2019-07" db="EMBL/GenBank/DDBJ databases">
        <title>Whole genome shotgun sequence of Gluconobacter wancherniae NBRC 103581.</title>
        <authorList>
            <person name="Hosoyama A."/>
            <person name="Uohara A."/>
            <person name="Ohji S."/>
            <person name="Ichikawa N."/>
        </authorList>
    </citation>
    <scope>NUCLEOTIDE SEQUENCE [LARGE SCALE GENOMIC DNA]</scope>
    <source>
        <strain evidence="4 5">NBRC 103581</strain>
    </source>
</reference>
<comment type="caution">
    <text evidence="4">The sequence shown here is derived from an EMBL/GenBank/DDBJ whole genome shotgun (WGS) entry which is preliminary data.</text>
</comment>
<dbReference type="PANTHER" id="PTHR46401">
    <property type="entry name" value="GLYCOSYLTRANSFERASE WBBK-RELATED"/>
    <property type="match status" value="1"/>
</dbReference>
<feature type="domain" description="Glycosyltransferase subfamily 4-like N-terminal" evidence="3">
    <location>
        <begin position="25"/>
        <end position="221"/>
    </location>
</feature>
<dbReference type="Proteomes" id="UP000321230">
    <property type="component" value="Unassembled WGS sequence"/>
</dbReference>
<dbReference type="InterPro" id="IPR001296">
    <property type="entry name" value="Glyco_trans_1"/>
</dbReference>
<dbReference type="AlphaFoldDB" id="A0A511B1Z0"/>
<proteinExistence type="predicted"/>
<dbReference type="Gene3D" id="3.40.50.2000">
    <property type="entry name" value="Glycogen Phosphorylase B"/>
    <property type="match status" value="2"/>
</dbReference>